<proteinExistence type="predicted"/>
<dbReference type="eggNOG" id="COG0673">
    <property type="taxonomic scope" value="Bacteria"/>
</dbReference>
<dbReference type="HOGENOM" id="CLU_023194_24_0_0"/>
<dbReference type="PROSITE" id="PS51318">
    <property type="entry name" value="TAT"/>
    <property type="match status" value="1"/>
</dbReference>
<evidence type="ECO:0000313" key="4">
    <source>
        <dbReference type="Proteomes" id="UP000007013"/>
    </source>
</evidence>
<dbReference type="InterPro" id="IPR036291">
    <property type="entry name" value="NAD(P)-bd_dom_sf"/>
</dbReference>
<dbReference type="InterPro" id="IPR000683">
    <property type="entry name" value="Gfo/Idh/MocA-like_OxRdtase_N"/>
</dbReference>
<organism evidence="3 4">
    <name type="scientific">Opitutus terrae (strain DSM 11246 / JCM 15787 / PB90-1)</name>
    <dbReference type="NCBI Taxonomy" id="452637"/>
    <lineage>
        <taxon>Bacteria</taxon>
        <taxon>Pseudomonadati</taxon>
        <taxon>Verrucomicrobiota</taxon>
        <taxon>Opitutia</taxon>
        <taxon>Opitutales</taxon>
        <taxon>Opitutaceae</taxon>
        <taxon>Opitutus</taxon>
    </lineage>
</organism>
<dbReference type="RefSeq" id="WP_012375016.1">
    <property type="nucleotide sequence ID" value="NC_010571.1"/>
</dbReference>
<dbReference type="STRING" id="452637.Oter_2196"/>
<reference evidence="3 4" key="1">
    <citation type="journal article" date="2011" name="J. Bacteriol.">
        <title>Genome sequence of the verrucomicrobium Opitutus terrae PB90-1, an abundant inhabitant of rice paddy soil ecosystems.</title>
        <authorList>
            <person name="van Passel M.W."/>
            <person name="Kant R."/>
            <person name="Palva A."/>
            <person name="Copeland A."/>
            <person name="Lucas S."/>
            <person name="Lapidus A."/>
            <person name="Glavina del Rio T."/>
            <person name="Pitluck S."/>
            <person name="Goltsman E."/>
            <person name="Clum A."/>
            <person name="Sun H."/>
            <person name="Schmutz J."/>
            <person name="Larimer F.W."/>
            <person name="Land M.L."/>
            <person name="Hauser L."/>
            <person name="Kyrpides N."/>
            <person name="Mikhailova N."/>
            <person name="Richardson P.P."/>
            <person name="Janssen P.H."/>
            <person name="de Vos W.M."/>
            <person name="Smidt H."/>
        </authorList>
    </citation>
    <scope>NUCLEOTIDE SEQUENCE [LARGE SCALE GENOMIC DNA]</scope>
    <source>
        <strain evidence="4">DSM 11246 / JCM 15787 / PB90-1</strain>
    </source>
</reference>
<feature type="domain" description="Gfo/Idh/MocA-like oxidoreductase N-terminal" evidence="1">
    <location>
        <begin position="36"/>
        <end position="152"/>
    </location>
</feature>
<dbReference type="PANTHER" id="PTHR43818:SF10">
    <property type="entry name" value="NADH-DEPENDENT DEHYDROGENASE-RELATED"/>
    <property type="match status" value="1"/>
</dbReference>
<name>B1ZNV9_OPITP</name>
<keyword evidence="4" id="KW-1185">Reference proteome</keyword>
<dbReference type="InterPro" id="IPR006311">
    <property type="entry name" value="TAT_signal"/>
</dbReference>
<dbReference type="Pfam" id="PF19051">
    <property type="entry name" value="GFO_IDH_MocA_C2"/>
    <property type="match status" value="1"/>
</dbReference>
<dbReference type="AlphaFoldDB" id="B1ZNV9"/>
<protein>
    <submittedName>
        <fullName evidence="3">Oxidoreductase domain protein</fullName>
    </submittedName>
</protein>
<dbReference type="Pfam" id="PF01408">
    <property type="entry name" value="GFO_IDH_MocA"/>
    <property type="match status" value="1"/>
</dbReference>
<dbReference type="InterPro" id="IPR050463">
    <property type="entry name" value="Gfo/Idh/MocA_oxidrdct_glycsds"/>
</dbReference>
<gene>
    <name evidence="3" type="ordered locus">Oter_2196</name>
</gene>
<dbReference type="GO" id="GO:0000166">
    <property type="term" value="F:nucleotide binding"/>
    <property type="evidence" value="ECO:0007669"/>
    <property type="project" value="InterPro"/>
</dbReference>
<dbReference type="EMBL" id="CP001032">
    <property type="protein sequence ID" value="ACB75479.1"/>
    <property type="molecule type" value="Genomic_DNA"/>
</dbReference>
<dbReference type="SUPFAM" id="SSF55347">
    <property type="entry name" value="Glyceraldehyde-3-phosphate dehydrogenase-like, C-terminal domain"/>
    <property type="match status" value="1"/>
</dbReference>
<dbReference type="Gene3D" id="3.30.360.10">
    <property type="entry name" value="Dihydrodipicolinate Reductase, domain 2"/>
    <property type="match status" value="1"/>
</dbReference>
<accession>B1ZNV9</accession>
<dbReference type="SUPFAM" id="SSF51735">
    <property type="entry name" value="NAD(P)-binding Rossmann-fold domains"/>
    <property type="match status" value="1"/>
</dbReference>
<evidence type="ECO:0000259" key="1">
    <source>
        <dbReference type="Pfam" id="PF01408"/>
    </source>
</evidence>
<dbReference type="Proteomes" id="UP000007013">
    <property type="component" value="Chromosome"/>
</dbReference>
<feature type="domain" description="Gfo/Idh/MocA-like oxidoreductase bacterial type C-terminal" evidence="2">
    <location>
        <begin position="205"/>
        <end position="263"/>
    </location>
</feature>
<dbReference type="Gene3D" id="3.40.50.720">
    <property type="entry name" value="NAD(P)-binding Rossmann-like Domain"/>
    <property type="match status" value="1"/>
</dbReference>
<dbReference type="KEGG" id="ote:Oter_2196"/>
<evidence type="ECO:0000259" key="2">
    <source>
        <dbReference type="Pfam" id="PF19051"/>
    </source>
</evidence>
<sequence length="444" mass="48683">MNTPITRRAFVRNTAALAAVAALPRRLRAHSAGDKLNIAAIGIGGQGSADLRAVAMENIVALCDVDADYAAHAFAEYPQARRYTDFREMFDREKDLDAVVVATPDHLHAVVTMAALQHGKHVYCEKPLTRTVHEARAIAQAAAKAKVATQMGNQGMAFAGNRQLDEWIQSGAIGAVREVHVWSDRPTQRGKMPLWWPQGVERPTDTPPVPETLNWDLWLGPAPHRPYHPAYAPFRWRGWWDFGSGGLGDMGIHNLAPVFSALKLGAPETVSASSTALVDDSVPLASLVHYRFPARGDLPPVTLHWYDGGLLPARPDELEAGGELDPEDGILFVGDEGKILVEGWGGEHPRILGRNGDQPYRRPPSDETAHARHAAEWIAACKNGSPTRSDFRFAGPLTEAVLLGAACVRNGGRKLVWDSASMTFTNDPRANQYLHYTYRDGWRL</sequence>
<dbReference type="PANTHER" id="PTHR43818">
    <property type="entry name" value="BCDNA.GH03377"/>
    <property type="match status" value="1"/>
</dbReference>
<dbReference type="InterPro" id="IPR043906">
    <property type="entry name" value="Gfo/Idh/MocA_OxRdtase_bact_C"/>
</dbReference>
<evidence type="ECO:0000313" key="3">
    <source>
        <dbReference type="EMBL" id="ACB75479.1"/>
    </source>
</evidence>